<dbReference type="Proteomes" id="UP000739538">
    <property type="component" value="Unassembled WGS sequence"/>
</dbReference>
<dbReference type="Pfam" id="PF05157">
    <property type="entry name" value="MshEN"/>
    <property type="match status" value="1"/>
</dbReference>
<reference evidence="6" key="1">
    <citation type="submission" date="2020-04" db="EMBL/GenBank/DDBJ databases">
        <authorList>
            <person name="Zhang T."/>
        </authorList>
    </citation>
    <scope>NUCLEOTIDE SEQUENCE</scope>
    <source>
        <strain evidence="6">HKST-UBA02</strain>
    </source>
</reference>
<feature type="domain" description="Bacterial type II secretion system protein E" evidence="5">
    <location>
        <begin position="394"/>
        <end position="408"/>
    </location>
</feature>
<dbReference type="Gene3D" id="3.40.50.300">
    <property type="entry name" value="P-loop containing nucleotide triphosphate hydrolases"/>
    <property type="match status" value="1"/>
</dbReference>
<dbReference type="GO" id="GO:0016887">
    <property type="term" value="F:ATP hydrolysis activity"/>
    <property type="evidence" value="ECO:0007669"/>
    <property type="project" value="TreeGrafter"/>
</dbReference>
<dbReference type="InterPro" id="IPR007831">
    <property type="entry name" value="T2SS_GspE_N"/>
</dbReference>
<name>A0A956SEB7_UNCEI</name>
<dbReference type="PANTHER" id="PTHR30258:SF1">
    <property type="entry name" value="PROTEIN TRANSPORT PROTEIN HOFB HOMOLOG"/>
    <property type="match status" value="1"/>
</dbReference>
<evidence type="ECO:0000256" key="4">
    <source>
        <dbReference type="SAM" id="MobiDB-lite"/>
    </source>
</evidence>
<organism evidence="6 7">
    <name type="scientific">Eiseniibacteriota bacterium</name>
    <dbReference type="NCBI Taxonomy" id="2212470"/>
    <lineage>
        <taxon>Bacteria</taxon>
        <taxon>Candidatus Eiseniibacteriota</taxon>
    </lineage>
</organism>
<evidence type="ECO:0000256" key="3">
    <source>
        <dbReference type="ARBA" id="ARBA00022840"/>
    </source>
</evidence>
<dbReference type="EMBL" id="JAGQHS010000104">
    <property type="protein sequence ID" value="MCA9757537.1"/>
    <property type="molecule type" value="Genomic_DNA"/>
</dbReference>
<gene>
    <name evidence="6" type="ORF">KDA27_17160</name>
</gene>
<dbReference type="Pfam" id="PF00437">
    <property type="entry name" value="T2SSE"/>
    <property type="match status" value="1"/>
</dbReference>
<dbReference type="GO" id="GO:0005886">
    <property type="term" value="C:plasma membrane"/>
    <property type="evidence" value="ECO:0007669"/>
    <property type="project" value="TreeGrafter"/>
</dbReference>
<dbReference type="InterPro" id="IPR027417">
    <property type="entry name" value="P-loop_NTPase"/>
</dbReference>
<keyword evidence="3" id="KW-0067">ATP-binding</keyword>
<evidence type="ECO:0000313" key="6">
    <source>
        <dbReference type="EMBL" id="MCA9757537.1"/>
    </source>
</evidence>
<dbReference type="SUPFAM" id="SSF52540">
    <property type="entry name" value="P-loop containing nucleoside triphosphate hydrolases"/>
    <property type="match status" value="1"/>
</dbReference>
<comment type="similarity">
    <text evidence="1">Belongs to the GSP E family.</text>
</comment>
<dbReference type="Gene3D" id="3.30.300.160">
    <property type="entry name" value="Type II secretion system, protein E, N-terminal domain"/>
    <property type="match status" value="1"/>
</dbReference>
<dbReference type="PROSITE" id="PS00662">
    <property type="entry name" value="T2SP_E"/>
    <property type="match status" value="1"/>
</dbReference>
<proteinExistence type="inferred from homology"/>
<evidence type="ECO:0000313" key="7">
    <source>
        <dbReference type="Proteomes" id="UP000739538"/>
    </source>
</evidence>
<dbReference type="InterPro" id="IPR001482">
    <property type="entry name" value="T2SS/T4SS_dom"/>
</dbReference>
<dbReference type="SUPFAM" id="SSF160246">
    <property type="entry name" value="EspE N-terminal domain-like"/>
    <property type="match status" value="1"/>
</dbReference>
<evidence type="ECO:0000259" key="5">
    <source>
        <dbReference type="PROSITE" id="PS00662"/>
    </source>
</evidence>
<dbReference type="GO" id="GO:0005524">
    <property type="term" value="F:ATP binding"/>
    <property type="evidence" value="ECO:0007669"/>
    <property type="project" value="UniProtKB-KW"/>
</dbReference>
<protein>
    <submittedName>
        <fullName evidence="6">Type II/IV secretion system protein</fullName>
    </submittedName>
</protein>
<evidence type="ECO:0000256" key="2">
    <source>
        <dbReference type="ARBA" id="ARBA00022741"/>
    </source>
</evidence>
<dbReference type="InterPro" id="IPR037257">
    <property type="entry name" value="T2SS_E_N_sf"/>
</dbReference>
<keyword evidence="2" id="KW-0547">Nucleotide-binding</keyword>
<dbReference type="Gene3D" id="3.30.450.90">
    <property type="match status" value="1"/>
</dbReference>
<feature type="compositionally biased region" description="Low complexity" evidence="4">
    <location>
        <begin position="614"/>
        <end position="625"/>
    </location>
</feature>
<sequence>MFDPTRDTRHWLWALAEICGLITPSQDEEEESSPAVSIGTSIAEAWKATAEASELEEDQLASFVAYRFGLPLANLDQAKTDALELVPVSLAREWTIVPLRSENKKLVVATADPTAFEAEQDIRFVSGKFAAFEIAPPGQIALAIERLYGTSTHLQPTPEELIANSGEGIEHAIRVVEEDDGAIEVDAEDLESGPVVKLANLILNDAVTQRTTDVHIQPCSGMGVVRFRVDGVLRRYLELPQPVFLRVISRIKILGRMDISDRLRPQDGRARIEVAGRTYDLRMSTVPTRGAEKIVIRVLDPESASSLEDLGIPPRDLEALSRLLSQRNGIVPVTGPTGSGKTTTLYGALHRLSTPEVNVMTVEDPIEYELRGITQIQVETKRGLTFATALRSILRQDPDIVLVGEIRDRETAEIAVQASLTGHLVLSTLHTNDALGTIRRLTDLGLDTTAICETLRGAVAQRLARKLCPDCAETITGSLTQREEELARKFDVRPTRRAVGCDACNQQGYRGRMPIFQVFYMSPELEEAIRENRAPSTLRRIAMDQGMRSLVDSGRDRVIEGSTTLDEIERVVGDRLLSDRPVILSCSGGSVGSEGASCSAEGPSGSSGSCGDLPTAPRPASTPTATSPPPAPSPAASLWTERASEAESEAA</sequence>
<dbReference type="CDD" id="cd01129">
    <property type="entry name" value="PulE-GspE-like"/>
    <property type="match status" value="1"/>
</dbReference>
<feature type="region of interest" description="Disordered" evidence="4">
    <location>
        <begin position="590"/>
        <end position="651"/>
    </location>
</feature>
<reference evidence="6" key="2">
    <citation type="journal article" date="2021" name="Microbiome">
        <title>Successional dynamics and alternative stable states in a saline activated sludge microbial community over 9 years.</title>
        <authorList>
            <person name="Wang Y."/>
            <person name="Ye J."/>
            <person name="Ju F."/>
            <person name="Liu L."/>
            <person name="Boyd J.A."/>
            <person name="Deng Y."/>
            <person name="Parks D.H."/>
            <person name="Jiang X."/>
            <person name="Yin X."/>
            <person name="Woodcroft B.J."/>
            <person name="Tyson G.W."/>
            <person name="Hugenholtz P."/>
            <person name="Polz M.F."/>
            <person name="Zhang T."/>
        </authorList>
    </citation>
    <scope>NUCLEOTIDE SEQUENCE</scope>
    <source>
        <strain evidence="6">HKST-UBA02</strain>
    </source>
</reference>
<dbReference type="PANTHER" id="PTHR30258">
    <property type="entry name" value="TYPE II SECRETION SYSTEM PROTEIN GSPE-RELATED"/>
    <property type="match status" value="1"/>
</dbReference>
<evidence type="ECO:0000256" key="1">
    <source>
        <dbReference type="ARBA" id="ARBA00006611"/>
    </source>
</evidence>
<comment type="caution">
    <text evidence="6">The sequence shown here is derived from an EMBL/GenBank/DDBJ whole genome shotgun (WGS) entry which is preliminary data.</text>
</comment>
<accession>A0A956SEB7</accession>
<dbReference type="AlphaFoldDB" id="A0A956SEB7"/>